<dbReference type="InterPro" id="IPR001138">
    <property type="entry name" value="Zn2Cys6_DnaBD"/>
</dbReference>
<dbReference type="GO" id="GO:0000981">
    <property type="term" value="F:DNA-binding transcription factor activity, RNA polymerase II-specific"/>
    <property type="evidence" value="ECO:0007669"/>
    <property type="project" value="InterPro"/>
</dbReference>
<dbReference type="PROSITE" id="PS00463">
    <property type="entry name" value="ZN2_CY6_FUNGAL_1"/>
    <property type="match status" value="1"/>
</dbReference>
<evidence type="ECO:0000256" key="4">
    <source>
        <dbReference type="ARBA" id="ARBA00023125"/>
    </source>
</evidence>
<gene>
    <name evidence="9" type="ORF">BRENAR_LOCUS5039</name>
</gene>
<dbReference type="SMART" id="SM00906">
    <property type="entry name" value="Fungal_trans"/>
    <property type="match status" value="1"/>
</dbReference>
<dbReference type="OrthoDB" id="2123952at2759"/>
<dbReference type="InterPro" id="IPR007219">
    <property type="entry name" value="XnlR_reg_dom"/>
</dbReference>
<dbReference type="Gene3D" id="4.10.240.10">
    <property type="entry name" value="Zn(2)-C6 fungal-type DNA-binding domain"/>
    <property type="match status" value="1"/>
</dbReference>
<dbReference type="SUPFAM" id="SSF57701">
    <property type="entry name" value="Zn2/Cys6 DNA-binding domain"/>
    <property type="match status" value="1"/>
</dbReference>
<organism evidence="9 10">
    <name type="scientific">Brettanomyces naardenensis</name>
    <name type="common">Yeast</name>
    <dbReference type="NCBI Taxonomy" id="13370"/>
    <lineage>
        <taxon>Eukaryota</taxon>
        <taxon>Fungi</taxon>
        <taxon>Dikarya</taxon>
        <taxon>Ascomycota</taxon>
        <taxon>Saccharomycotina</taxon>
        <taxon>Pichiomycetes</taxon>
        <taxon>Pichiales</taxon>
        <taxon>Pichiaceae</taxon>
        <taxon>Brettanomyces</taxon>
    </lineage>
</organism>
<feature type="compositionally biased region" description="Low complexity" evidence="7">
    <location>
        <begin position="79"/>
        <end position="94"/>
    </location>
</feature>
<keyword evidence="6" id="KW-0539">Nucleus</keyword>
<proteinExistence type="predicted"/>
<dbReference type="Pfam" id="PF04082">
    <property type="entry name" value="Fungal_trans"/>
    <property type="match status" value="1"/>
</dbReference>
<evidence type="ECO:0000313" key="10">
    <source>
        <dbReference type="Proteomes" id="UP000290900"/>
    </source>
</evidence>
<dbReference type="PANTHER" id="PTHR46910:SF37">
    <property type="entry name" value="ZN(II)2CYS6 TRANSCRIPTION FACTOR (EUROFUNG)"/>
    <property type="match status" value="1"/>
</dbReference>
<evidence type="ECO:0000313" key="9">
    <source>
        <dbReference type="EMBL" id="VEU24311.1"/>
    </source>
</evidence>
<feature type="region of interest" description="Disordered" evidence="7">
    <location>
        <begin position="63"/>
        <end position="94"/>
    </location>
</feature>
<feature type="domain" description="Zn(2)-C6 fungal-type" evidence="8">
    <location>
        <begin position="25"/>
        <end position="54"/>
    </location>
</feature>
<dbReference type="CDD" id="cd00067">
    <property type="entry name" value="GAL4"/>
    <property type="match status" value="1"/>
</dbReference>
<evidence type="ECO:0000259" key="8">
    <source>
        <dbReference type="PROSITE" id="PS50048"/>
    </source>
</evidence>
<keyword evidence="5" id="KW-0804">Transcription</keyword>
<evidence type="ECO:0000256" key="2">
    <source>
        <dbReference type="ARBA" id="ARBA00022723"/>
    </source>
</evidence>
<dbReference type="AlphaFoldDB" id="A0A448YTR8"/>
<dbReference type="GO" id="GO:0008270">
    <property type="term" value="F:zinc ion binding"/>
    <property type="evidence" value="ECO:0007669"/>
    <property type="project" value="InterPro"/>
</dbReference>
<evidence type="ECO:0000256" key="7">
    <source>
        <dbReference type="SAM" id="MobiDB-lite"/>
    </source>
</evidence>
<dbReference type="Pfam" id="PF00172">
    <property type="entry name" value="Zn_clus"/>
    <property type="match status" value="1"/>
</dbReference>
<keyword evidence="10" id="KW-1185">Reference proteome</keyword>
<dbReference type="CDD" id="cd12148">
    <property type="entry name" value="fungal_TF_MHR"/>
    <property type="match status" value="1"/>
</dbReference>
<evidence type="ECO:0000256" key="1">
    <source>
        <dbReference type="ARBA" id="ARBA00004123"/>
    </source>
</evidence>
<evidence type="ECO:0000256" key="5">
    <source>
        <dbReference type="ARBA" id="ARBA00023163"/>
    </source>
</evidence>
<dbReference type="InterPro" id="IPR050987">
    <property type="entry name" value="AtrR-like"/>
</dbReference>
<feature type="compositionally biased region" description="Polar residues" evidence="7">
    <location>
        <begin position="162"/>
        <end position="176"/>
    </location>
</feature>
<keyword evidence="3" id="KW-0805">Transcription regulation</keyword>
<protein>
    <submittedName>
        <fullName evidence="9">DEKNAAC105675</fullName>
    </submittedName>
</protein>
<name>A0A448YTR8_BRENA</name>
<accession>A0A448YTR8</accession>
<dbReference type="GO" id="GO:0005634">
    <property type="term" value="C:nucleus"/>
    <property type="evidence" value="ECO:0007669"/>
    <property type="project" value="UniProtKB-SubCell"/>
</dbReference>
<reference evidence="9 10" key="1">
    <citation type="submission" date="2018-12" db="EMBL/GenBank/DDBJ databases">
        <authorList>
            <person name="Tiukova I."/>
            <person name="Dainat J."/>
        </authorList>
    </citation>
    <scope>NUCLEOTIDE SEQUENCE [LARGE SCALE GENOMIC DNA]</scope>
</reference>
<keyword evidence="4" id="KW-0238">DNA-binding</keyword>
<dbReference type="STRING" id="13370.A0A448YTR8"/>
<evidence type="ECO:0000256" key="3">
    <source>
        <dbReference type="ARBA" id="ARBA00023015"/>
    </source>
</evidence>
<dbReference type="InParanoid" id="A0A448YTR8"/>
<dbReference type="EMBL" id="CAACVR010000076">
    <property type="protein sequence ID" value="VEU24311.1"/>
    <property type="molecule type" value="Genomic_DNA"/>
</dbReference>
<dbReference type="GO" id="GO:0006351">
    <property type="term" value="P:DNA-templated transcription"/>
    <property type="evidence" value="ECO:0007669"/>
    <property type="project" value="InterPro"/>
</dbReference>
<feature type="region of interest" description="Disordered" evidence="7">
    <location>
        <begin position="157"/>
        <end position="181"/>
    </location>
</feature>
<dbReference type="PROSITE" id="PS50048">
    <property type="entry name" value="ZN2_CY6_FUNGAL_2"/>
    <property type="match status" value="1"/>
</dbReference>
<dbReference type="FunCoup" id="A0A448YTR8">
    <property type="interactions" value="460"/>
</dbReference>
<dbReference type="InterPro" id="IPR036864">
    <property type="entry name" value="Zn2-C6_fun-type_DNA-bd_sf"/>
</dbReference>
<dbReference type="GO" id="GO:0003677">
    <property type="term" value="F:DNA binding"/>
    <property type="evidence" value="ECO:0007669"/>
    <property type="project" value="UniProtKB-KW"/>
</dbReference>
<evidence type="ECO:0000256" key="6">
    <source>
        <dbReference type="ARBA" id="ARBA00023242"/>
    </source>
</evidence>
<comment type="subcellular location">
    <subcellularLocation>
        <location evidence="1">Nucleus</location>
    </subcellularLocation>
</comment>
<keyword evidence="2" id="KW-0479">Metal-binding</keyword>
<dbReference type="SMART" id="SM00066">
    <property type="entry name" value="GAL4"/>
    <property type="match status" value="1"/>
</dbReference>
<dbReference type="PANTHER" id="PTHR46910">
    <property type="entry name" value="TRANSCRIPTION FACTOR PDR1"/>
    <property type="match status" value="1"/>
</dbReference>
<dbReference type="Proteomes" id="UP000290900">
    <property type="component" value="Unassembled WGS sequence"/>
</dbReference>
<sequence length="975" mass="109704">MNVVPDSPCSDSPQHKRRGVRTSKACDYCRSKKIKCDGHLQCSKCSKHNLVCTYNYIAKKRTMPKRRKLHREVQSGLKSEYSQSLASSSNSMKKTSTMESLESVANSVTETIIPKPKLSSRRRLKTTEVPTNFEARLDKMEAMMSLLVSRLAPESQVGPVCSRSSSYDQQMNSESSVDPVDSMGPVDPDSMADSIDAVNAPLAIPILEPKQENISLGDRPSNSDLIPIAQASGPPPIEALEPSNRAKEDDVYERYFGGHTSFSLFSARGLRWIDSKVRDPKVTLPLRNLMSTVVRMEHRMLSVWVDPIEKSQLVPLPSRNLINKFLQELVVPSVLSSLIDVPSVRKLFNLYCDYRDGLIQEPRYTYSELLLMNCTLLISCSLYCERSHIYGVADDELKPSVLEHLRAYLLANALFYYHRVSVVFDGLTGIRGILLLSMYADFVSLSQSAYLMSSTAIRQAQDMGLNQGATYRGLPSSERNKRLLVWWMCYGYDRDLCLRCGKPPIINDDDVSTPPLPGFEPYWNFQTGGSKMSDLLHHKLQVKLETSLAKDGLCDLEQYLSSQFSFIVSRSYKFLFSASFSSQRTPLQINESVQLLLKDLESWRMAVPENIRPTEQMMSKFPDFLNPDKCEGTGSSMYRSYVFVCLFLRYYHMKMMLNRAMMKVKFSFELADIPKSLLPKIKQSEDDGVESCMIILKMTSMVASSQYANFCLYYPFSAFITLCAYCLESPTCENVQEIVQSLIDCTRKFFLPQASRLAVDKWWVVDKITRCMLYIVVSTIREYNQDINFDCDDLIASVPGGSQGYLMKYSRNDLTTAVNSLSKVKRSSTHSKRTLRNVPVASLIAPPPLDYYSRTDEFQQPESARNGSATVRSSAFADTGNFVGNGGFDTGLVGTQDGVLADLGANGDSKSLDNLLELFSKNENSTPTNDSEVSNSDTFQADGEVLFQNMFNIPNMMLDMDGSRNLALRSPSDMF</sequence>